<feature type="compositionally biased region" description="Acidic residues" evidence="4">
    <location>
        <begin position="603"/>
        <end position="620"/>
    </location>
</feature>
<dbReference type="InterPro" id="IPR015943">
    <property type="entry name" value="WD40/YVTN_repeat-like_dom_sf"/>
</dbReference>
<evidence type="ECO:0000256" key="4">
    <source>
        <dbReference type="SAM" id="MobiDB-lite"/>
    </source>
</evidence>
<feature type="region of interest" description="Disordered" evidence="4">
    <location>
        <begin position="546"/>
        <end position="620"/>
    </location>
</feature>
<evidence type="ECO:0000256" key="3">
    <source>
        <dbReference type="ARBA" id="ARBA00038335"/>
    </source>
</evidence>
<dbReference type="GO" id="GO:0005730">
    <property type="term" value="C:nucleolus"/>
    <property type="evidence" value="ECO:0007669"/>
    <property type="project" value="TreeGrafter"/>
</dbReference>
<dbReference type="SUPFAM" id="SSF50978">
    <property type="entry name" value="WD40 repeat-like"/>
    <property type="match status" value="1"/>
</dbReference>
<proteinExistence type="inferred from homology"/>
<keyword evidence="2" id="KW-0539">Nucleus</keyword>
<dbReference type="SMART" id="SM00320">
    <property type="entry name" value="WD40"/>
    <property type="match status" value="3"/>
</dbReference>
<feature type="domain" description="Small-subunit processome Utp12" evidence="5">
    <location>
        <begin position="420"/>
        <end position="524"/>
    </location>
</feature>
<dbReference type="OrthoDB" id="30195at2759"/>
<dbReference type="Proteomes" id="UP001107558">
    <property type="component" value="Chromosome 3"/>
</dbReference>
<gene>
    <name evidence="6" type="ORF">PVAND_000832</name>
</gene>
<evidence type="ECO:0000313" key="6">
    <source>
        <dbReference type="EMBL" id="KAG5670580.1"/>
    </source>
</evidence>
<evidence type="ECO:0000256" key="2">
    <source>
        <dbReference type="ARBA" id="ARBA00023242"/>
    </source>
</evidence>
<dbReference type="InterPro" id="IPR036322">
    <property type="entry name" value="WD40_repeat_dom_sf"/>
</dbReference>
<dbReference type="PANTHER" id="PTHR44267">
    <property type="entry name" value="WD REPEAT-CONTAINING PROTEIN 43"/>
    <property type="match status" value="1"/>
</dbReference>
<dbReference type="Gene3D" id="2.130.10.10">
    <property type="entry name" value="YVTN repeat-like/Quinoprotein amine dehydrogenase"/>
    <property type="match status" value="2"/>
</dbReference>
<feature type="compositionally biased region" description="Acidic residues" evidence="4">
    <location>
        <begin position="567"/>
        <end position="587"/>
    </location>
</feature>
<evidence type="ECO:0000313" key="7">
    <source>
        <dbReference type="Proteomes" id="UP001107558"/>
    </source>
</evidence>
<comment type="subcellular location">
    <subcellularLocation>
        <location evidence="1">Nucleus</location>
    </subcellularLocation>
</comment>
<dbReference type="InterPro" id="IPR052414">
    <property type="entry name" value="U3_snoRNA-assoc_WDR"/>
</dbReference>
<protein>
    <recommendedName>
        <fullName evidence="5">Small-subunit processome Utp12 domain-containing protein</fullName>
    </recommendedName>
</protein>
<comment type="caution">
    <text evidence="6">The sequence shown here is derived from an EMBL/GenBank/DDBJ whole genome shotgun (WGS) entry which is preliminary data.</text>
</comment>
<dbReference type="InterPro" id="IPR001680">
    <property type="entry name" value="WD40_rpt"/>
</dbReference>
<evidence type="ECO:0000256" key="1">
    <source>
        <dbReference type="ARBA" id="ARBA00004123"/>
    </source>
</evidence>
<comment type="similarity">
    <text evidence="3">Belongs to the UTP5 family.</text>
</comment>
<accession>A0A9J6BL43</accession>
<feature type="compositionally biased region" description="Polar residues" evidence="4">
    <location>
        <begin position="588"/>
        <end position="600"/>
    </location>
</feature>
<dbReference type="GO" id="GO:0000462">
    <property type="term" value="P:maturation of SSU-rRNA from tricistronic rRNA transcript (SSU-rRNA, 5.8S rRNA, LSU-rRNA)"/>
    <property type="evidence" value="ECO:0007669"/>
    <property type="project" value="TreeGrafter"/>
</dbReference>
<sequence length="620" mass="69036">MDNLHLKEFSPDQELFAIIQNDGVLKIWDTETSILKQEYVPNLHLSSPCTALKWIKIALRKKRKSQGSEHVQGSYFILLGTNTGGLSLYSYTTAKIESVFSGDGHSKAITSIAHDGANTLYTTGLDSQVIKWNIKKCKQESSFKCGPEKPTAICLTENGQQIITASKTIKVWDSNSNELLYTLTGHSSDIIVLKSFECNEENFILSASKNDRNLSLWKISEKGSASGIFTLLNNSPNQFDYNVKDTHLNIVCICRNESLAYFTADLTKIKSSKTVKTKFTLEIASEDKSSAVKHIPVVCASISPWSGIIIGYGNSIMKFETIPSQQETKNTILVRKDPLKMKVAKKDVKDGVINEALNIVTPVTDQNTEVLNVISAKKRNQKPAEIPLGIRFENLTVGSGSSRPNAKKLTYQLIQGLHGNDANILRNVLRQTDEETVRLTVKYLPAQYVMSFVNELSLLMSKKTAGSEMALTWLRHLIQTHASSLMAYGHINLINTFGTTLGIIDHRTQNLPALMRLRGRLDLLVGQLKQNSDFDDEIHNENLLTYEDSDDESVNMDDKSETTNNEDIYDAFEDDDDEAGSDGEENDITMNGISKSNGKNSEGDSDEEEESEDDEEMDTS</sequence>
<dbReference type="PANTHER" id="PTHR44267:SF1">
    <property type="entry name" value="WD REPEAT-CONTAINING PROTEIN 43"/>
    <property type="match status" value="1"/>
</dbReference>
<dbReference type="Pfam" id="PF04003">
    <property type="entry name" value="Utp12"/>
    <property type="match status" value="1"/>
</dbReference>
<dbReference type="AlphaFoldDB" id="A0A9J6BL43"/>
<dbReference type="EMBL" id="JADBJN010000003">
    <property type="protein sequence ID" value="KAG5670580.1"/>
    <property type="molecule type" value="Genomic_DNA"/>
</dbReference>
<evidence type="ECO:0000259" key="5">
    <source>
        <dbReference type="Pfam" id="PF04003"/>
    </source>
</evidence>
<keyword evidence="7" id="KW-1185">Reference proteome</keyword>
<reference evidence="6" key="1">
    <citation type="submission" date="2021-03" db="EMBL/GenBank/DDBJ databases">
        <title>Chromosome level genome of the anhydrobiotic midge Polypedilum vanderplanki.</title>
        <authorList>
            <person name="Yoshida Y."/>
            <person name="Kikawada T."/>
            <person name="Gusev O."/>
        </authorList>
    </citation>
    <scope>NUCLEOTIDE SEQUENCE</scope>
    <source>
        <strain evidence="6">NIAS01</strain>
        <tissue evidence="6">Whole body or cell culture</tissue>
    </source>
</reference>
<dbReference type="InterPro" id="IPR007148">
    <property type="entry name" value="SSU_processome_Utp12"/>
</dbReference>
<name>A0A9J6BL43_POLVA</name>
<organism evidence="6 7">
    <name type="scientific">Polypedilum vanderplanki</name>
    <name type="common">Sleeping chironomid midge</name>
    <dbReference type="NCBI Taxonomy" id="319348"/>
    <lineage>
        <taxon>Eukaryota</taxon>
        <taxon>Metazoa</taxon>
        <taxon>Ecdysozoa</taxon>
        <taxon>Arthropoda</taxon>
        <taxon>Hexapoda</taxon>
        <taxon>Insecta</taxon>
        <taxon>Pterygota</taxon>
        <taxon>Neoptera</taxon>
        <taxon>Endopterygota</taxon>
        <taxon>Diptera</taxon>
        <taxon>Nematocera</taxon>
        <taxon>Chironomoidea</taxon>
        <taxon>Chironomidae</taxon>
        <taxon>Chironominae</taxon>
        <taxon>Polypedilum</taxon>
        <taxon>Polypedilum</taxon>
    </lineage>
</organism>